<evidence type="ECO:0000256" key="11">
    <source>
        <dbReference type="SAM" id="SignalP"/>
    </source>
</evidence>
<sequence length="196" mass="20918">MTRITFLAISIGVCLSNPVELPASCPSQAFVALQPTKRFPDLRGDLFLNQEDPNSPVKITGKVTGLPPGFNGFHVHMIGNITGDDCLSTGSHFNPFGEEHGGPDDTRRHVGDLGNIQFVEEPTEEAAVARINIEDSEISLCGERNVIGRAIVVHAGPDDLGRGRNEESQKTGNAGPRAGCGIVEETEGLLDSSEIF</sequence>
<comment type="cofactor">
    <cofactor evidence="9">
        <name>Zn(2+)</name>
        <dbReference type="ChEBI" id="CHEBI:29105"/>
    </cofactor>
    <text evidence="9">Binds 1 zinc ion per subunit.</text>
</comment>
<evidence type="ECO:0000256" key="1">
    <source>
        <dbReference type="ARBA" id="ARBA00010457"/>
    </source>
</evidence>
<evidence type="ECO:0000313" key="13">
    <source>
        <dbReference type="EMBL" id="KAK2708909.1"/>
    </source>
</evidence>
<evidence type="ECO:0000259" key="12">
    <source>
        <dbReference type="Pfam" id="PF00080"/>
    </source>
</evidence>
<evidence type="ECO:0000256" key="9">
    <source>
        <dbReference type="RuleBase" id="RU000393"/>
    </source>
</evidence>
<dbReference type="InterPro" id="IPR001424">
    <property type="entry name" value="SOD_Cu_Zn_dom"/>
</dbReference>
<comment type="cofactor">
    <cofactor evidence="9">
        <name>Cu cation</name>
        <dbReference type="ChEBI" id="CHEBI:23378"/>
    </cofactor>
    <text evidence="9">Binds 1 copper ion per subunit.</text>
</comment>
<evidence type="ECO:0000313" key="14">
    <source>
        <dbReference type="Proteomes" id="UP001187531"/>
    </source>
</evidence>
<feature type="compositionally biased region" description="Basic and acidic residues" evidence="10">
    <location>
        <begin position="157"/>
        <end position="169"/>
    </location>
</feature>
<organism evidence="13 14">
    <name type="scientific">Artemia franciscana</name>
    <name type="common">Brine shrimp</name>
    <name type="synonym">Artemia sanfranciscana</name>
    <dbReference type="NCBI Taxonomy" id="6661"/>
    <lineage>
        <taxon>Eukaryota</taxon>
        <taxon>Metazoa</taxon>
        <taxon>Ecdysozoa</taxon>
        <taxon>Arthropoda</taxon>
        <taxon>Crustacea</taxon>
        <taxon>Branchiopoda</taxon>
        <taxon>Anostraca</taxon>
        <taxon>Artemiidae</taxon>
        <taxon>Artemia</taxon>
    </lineage>
</organism>
<dbReference type="FunFam" id="2.60.40.200:FF:000013">
    <property type="entry name" value="Superoxide dismutase [Cu-Zn]"/>
    <property type="match status" value="1"/>
</dbReference>
<dbReference type="PRINTS" id="PR00068">
    <property type="entry name" value="CUZNDISMTASE"/>
</dbReference>
<keyword evidence="4" id="KW-0049">Antioxidant</keyword>
<comment type="caution">
    <text evidence="13">The sequence shown here is derived from an EMBL/GenBank/DDBJ whole genome shotgun (WGS) entry which is preliminary data.</text>
</comment>
<dbReference type="Pfam" id="PF00080">
    <property type="entry name" value="Sod_Cu"/>
    <property type="match status" value="1"/>
</dbReference>
<comment type="similarity">
    <text evidence="1 9">Belongs to the Cu-Zn superoxide dismutase family.</text>
</comment>
<dbReference type="EMBL" id="JAVRJZ010000018">
    <property type="protein sequence ID" value="KAK2708909.1"/>
    <property type="molecule type" value="Genomic_DNA"/>
</dbReference>
<dbReference type="PANTHER" id="PTHR10003">
    <property type="entry name" value="SUPEROXIDE DISMUTASE CU-ZN -RELATED"/>
    <property type="match status" value="1"/>
</dbReference>
<reference evidence="13" key="1">
    <citation type="submission" date="2023-07" db="EMBL/GenBank/DDBJ databases">
        <title>Chromosome-level genome assembly of Artemia franciscana.</title>
        <authorList>
            <person name="Jo E."/>
        </authorList>
    </citation>
    <scope>NUCLEOTIDE SEQUENCE</scope>
    <source>
        <tissue evidence="13">Whole body</tissue>
    </source>
</reference>
<keyword evidence="6 9" id="KW-0186">Copper</keyword>
<keyword evidence="14" id="KW-1185">Reference proteome</keyword>
<keyword evidence="5 9" id="KW-0560">Oxidoreductase</keyword>
<dbReference type="Gene3D" id="2.60.40.200">
    <property type="entry name" value="Superoxide dismutase, copper/zinc binding domain"/>
    <property type="match status" value="1"/>
</dbReference>
<evidence type="ECO:0000256" key="3">
    <source>
        <dbReference type="ARBA" id="ARBA00022833"/>
    </source>
</evidence>
<comment type="function">
    <text evidence="9">Destroys radicals which are normally produced within the cells and which are toxic to biological systems.</text>
</comment>
<dbReference type="Proteomes" id="UP001187531">
    <property type="component" value="Unassembled WGS sequence"/>
</dbReference>
<evidence type="ECO:0000256" key="10">
    <source>
        <dbReference type="SAM" id="MobiDB-lite"/>
    </source>
</evidence>
<dbReference type="SUPFAM" id="SSF49329">
    <property type="entry name" value="Cu,Zn superoxide dismutase-like"/>
    <property type="match status" value="1"/>
</dbReference>
<dbReference type="GO" id="GO:0005507">
    <property type="term" value="F:copper ion binding"/>
    <property type="evidence" value="ECO:0007669"/>
    <property type="project" value="InterPro"/>
</dbReference>
<dbReference type="PROSITE" id="PS00332">
    <property type="entry name" value="SOD_CU_ZN_2"/>
    <property type="match status" value="1"/>
</dbReference>
<dbReference type="InterPro" id="IPR018152">
    <property type="entry name" value="SOD_Cu/Zn_BS"/>
</dbReference>
<evidence type="ECO:0000256" key="4">
    <source>
        <dbReference type="ARBA" id="ARBA00022862"/>
    </source>
</evidence>
<keyword evidence="3 9" id="KW-0862">Zinc</keyword>
<dbReference type="InterPro" id="IPR036423">
    <property type="entry name" value="SOD-like_Cu/Zn_dom_sf"/>
</dbReference>
<feature type="chain" id="PRO_5041671909" description="Superoxide dismutase [Cu-Zn]" evidence="11">
    <location>
        <begin position="17"/>
        <end position="196"/>
    </location>
</feature>
<evidence type="ECO:0000256" key="6">
    <source>
        <dbReference type="ARBA" id="ARBA00023008"/>
    </source>
</evidence>
<evidence type="ECO:0000256" key="7">
    <source>
        <dbReference type="ARBA" id="ARBA00023157"/>
    </source>
</evidence>
<proteinExistence type="inferred from homology"/>
<keyword evidence="11" id="KW-0732">Signal</keyword>
<evidence type="ECO:0000256" key="2">
    <source>
        <dbReference type="ARBA" id="ARBA00022723"/>
    </source>
</evidence>
<feature type="region of interest" description="Disordered" evidence="10">
    <location>
        <begin position="157"/>
        <end position="179"/>
    </location>
</feature>
<keyword evidence="7" id="KW-1015">Disulfide bond</keyword>
<feature type="signal peptide" evidence="11">
    <location>
        <begin position="1"/>
        <end position="16"/>
    </location>
</feature>
<comment type="catalytic activity">
    <reaction evidence="8 9">
        <text>2 superoxide + 2 H(+) = H2O2 + O2</text>
        <dbReference type="Rhea" id="RHEA:20696"/>
        <dbReference type="ChEBI" id="CHEBI:15378"/>
        <dbReference type="ChEBI" id="CHEBI:15379"/>
        <dbReference type="ChEBI" id="CHEBI:16240"/>
        <dbReference type="ChEBI" id="CHEBI:18421"/>
        <dbReference type="EC" id="1.15.1.1"/>
    </reaction>
</comment>
<feature type="domain" description="Superoxide dismutase copper/zinc binding" evidence="12">
    <location>
        <begin position="44"/>
        <end position="183"/>
    </location>
</feature>
<dbReference type="AlphaFoldDB" id="A0AA88HKU1"/>
<dbReference type="InterPro" id="IPR024134">
    <property type="entry name" value="SOD_Cu/Zn_/chaperone"/>
</dbReference>
<evidence type="ECO:0000256" key="5">
    <source>
        <dbReference type="ARBA" id="ARBA00023002"/>
    </source>
</evidence>
<keyword evidence="2 9" id="KW-0479">Metal-binding</keyword>
<gene>
    <name evidence="13" type="ORF">QYM36_014515</name>
</gene>
<dbReference type="CDD" id="cd00305">
    <property type="entry name" value="Cu-Zn_Superoxide_Dismutase"/>
    <property type="match status" value="1"/>
</dbReference>
<name>A0AA88HKU1_ARTSF</name>
<accession>A0AA88HKU1</accession>
<dbReference type="GO" id="GO:0004784">
    <property type="term" value="F:superoxide dismutase activity"/>
    <property type="evidence" value="ECO:0007669"/>
    <property type="project" value="UniProtKB-EC"/>
</dbReference>
<protein>
    <recommendedName>
        <fullName evidence="9">Superoxide dismutase [Cu-Zn]</fullName>
        <ecNumber evidence="9">1.15.1.1</ecNumber>
    </recommendedName>
</protein>
<evidence type="ECO:0000256" key="8">
    <source>
        <dbReference type="ARBA" id="ARBA00049204"/>
    </source>
</evidence>
<dbReference type="EC" id="1.15.1.1" evidence="9"/>